<evidence type="ECO:0000256" key="2">
    <source>
        <dbReference type="ARBA" id="ARBA00022723"/>
    </source>
</evidence>
<feature type="domain" description="C2H2-type" evidence="8">
    <location>
        <begin position="192"/>
        <end position="215"/>
    </location>
</feature>
<keyword evidence="3" id="KW-0677">Repeat</keyword>
<organism evidence="9 10">
    <name type="scientific">Orbilia ellipsospora</name>
    <dbReference type="NCBI Taxonomy" id="2528407"/>
    <lineage>
        <taxon>Eukaryota</taxon>
        <taxon>Fungi</taxon>
        <taxon>Dikarya</taxon>
        <taxon>Ascomycota</taxon>
        <taxon>Pezizomycotina</taxon>
        <taxon>Orbiliomycetes</taxon>
        <taxon>Orbiliales</taxon>
        <taxon>Orbiliaceae</taxon>
        <taxon>Orbilia</taxon>
    </lineage>
</organism>
<dbReference type="InterPro" id="IPR043359">
    <property type="entry name" value="GLI-like"/>
</dbReference>
<evidence type="ECO:0000313" key="9">
    <source>
        <dbReference type="EMBL" id="KAK6526604.1"/>
    </source>
</evidence>
<dbReference type="PROSITE" id="PS00028">
    <property type="entry name" value="ZINC_FINGER_C2H2_1"/>
    <property type="match status" value="1"/>
</dbReference>
<dbReference type="Proteomes" id="UP001365542">
    <property type="component" value="Unassembled WGS sequence"/>
</dbReference>
<evidence type="ECO:0000313" key="10">
    <source>
        <dbReference type="Proteomes" id="UP001365542"/>
    </source>
</evidence>
<comment type="subcellular location">
    <subcellularLocation>
        <location evidence="1">Nucleus</location>
    </subcellularLocation>
</comment>
<reference evidence="9 10" key="1">
    <citation type="submission" date="2019-10" db="EMBL/GenBank/DDBJ databases">
        <authorList>
            <person name="Palmer J.M."/>
        </authorList>
    </citation>
    <scope>NUCLEOTIDE SEQUENCE [LARGE SCALE GENOMIC DNA]</scope>
    <source>
        <strain evidence="9 10">TWF694</strain>
    </source>
</reference>
<feature type="region of interest" description="Disordered" evidence="7">
    <location>
        <begin position="140"/>
        <end position="187"/>
    </location>
</feature>
<name>A0AAV9WUT9_9PEZI</name>
<dbReference type="InterPro" id="IPR036236">
    <property type="entry name" value="Znf_C2H2_sf"/>
</dbReference>
<dbReference type="InterPro" id="IPR013087">
    <property type="entry name" value="Znf_C2H2_type"/>
</dbReference>
<dbReference type="GO" id="GO:0000981">
    <property type="term" value="F:DNA-binding transcription factor activity, RNA polymerase II-specific"/>
    <property type="evidence" value="ECO:0007669"/>
    <property type="project" value="TreeGrafter"/>
</dbReference>
<evidence type="ECO:0000256" key="3">
    <source>
        <dbReference type="ARBA" id="ARBA00022737"/>
    </source>
</evidence>
<dbReference type="GO" id="GO:0000978">
    <property type="term" value="F:RNA polymerase II cis-regulatory region sequence-specific DNA binding"/>
    <property type="evidence" value="ECO:0007669"/>
    <property type="project" value="TreeGrafter"/>
</dbReference>
<dbReference type="PANTHER" id="PTHR45718">
    <property type="entry name" value="TRANSCRIPTIONAL ACTIVATOR CUBITUS INTERRUPTUS"/>
    <property type="match status" value="1"/>
</dbReference>
<keyword evidence="4" id="KW-0863">Zinc-finger</keyword>
<evidence type="ECO:0000256" key="4">
    <source>
        <dbReference type="ARBA" id="ARBA00022771"/>
    </source>
</evidence>
<sequence length="306" mass="35244">MCRDSKRHHPGILPPFPTEPNRCPPPEYHLYPFCLGDYTKYCPDPSECPIGAYWIKEVDFKRIICHRTQDGPCRRPRLPQMISYLTRGEREAQRRNEIEILENYGIDTSHEIAIYNLQDSYHIQRTRKLSSRISEFFSLLEPDPPPANQKKHDTATSTSESGISTSSETPTSTTTVSQKTPCPSPPRLPGQCKWSTCPLLFSSQEETLEHIKKDHIGSRKGAFYDFTCRIRDCPCGGKVFEKRDNIVSHVTNVGFDIRYAVCPFKRYGCTVALKREWDLPRHVRICKFNPKAAPTAKVWRELKNLI</sequence>
<gene>
    <name evidence="9" type="ORF">TWF694_005186</name>
</gene>
<dbReference type="AlphaFoldDB" id="A0AAV9WUT9"/>
<evidence type="ECO:0000256" key="7">
    <source>
        <dbReference type="SAM" id="MobiDB-lite"/>
    </source>
</evidence>
<feature type="compositionally biased region" description="Low complexity" evidence="7">
    <location>
        <begin position="155"/>
        <end position="180"/>
    </location>
</feature>
<dbReference type="GO" id="GO:0005634">
    <property type="term" value="C:nucleus"/>
    <property type="evidence" value="ECO:0007669"/>
    <property type="project" value="UniProtKB-SubCell"/>
</dbReference>
<keyword evidence="10" id="KW-1185">Reference proteome</keyword>
<comment type="caution">
    <text evidence="9">The sequence shown here is derived from an EMBL/GenBank/DDBJ whole genome shotgun (WGS) entry which is preliminary data.</text>
</comment>
<dbReference type="Gene3D" id="3.30.160.60">
    <property type="entry name" value="Classic Zinc Finger"/>
    <property type="match status" value="1"/>
</dbReference>
<keyword evidence="6" id="KW-0539">Nucleus</keyword>
<keyword evidence="2" id="KW-0479">Metal-binding</keyword>
<dbReference type="PANTHER" id="PTHR45718:SF4">
    <property type="entry name" value="TRANSCRIPTIONAL ACTIVATOR CUBITUS INTERRUPTUS"/>
    <property type="match status" value="1"/>
</dbReference>
<proteinExistence type="predicted"/>
<evidence type="ECO:0000256" key="5">
    <source>
        <dbReference type="ARBA" id="ARBA00022833"/>
    </source>
</evidence>
<dbReference type="SUPFAM" id="SSF57667">
    <property type="entry name" value="beta-beta-alpha zinc fingers"/>
    <property type="match status" value="1"/>
</dbReference>
<dbReference type="GO" id="GO:0008270">
    <property type="term" value="F:zinc ion binding"/>
    <property type="evidence" value="ECO:0007669"/>
    <property type="project" value="UniProtKB-KW"/>
</dbReference>
<evidence type="ECO:0000259" key="8">
    <source>
        <dbReference type="PROSITE" id="PS00028"/>
    </source>
</evidence>
<evidence type="ECO:0000256" key="1">
    <source>
        <dbReference type="ARBA" id="ARBA00004123"/>
    </source>
</evidence>
<accession>A0AAV9WUT9</accession>
<dbReference type="EMBL" id="JAVHJO010000016">
    <property type="protein sequence ID" value="KAK6526604.1"/>
    <property type="molecule type" value="Genomic_DNA"/>
</dbReference>
<evidence type="ECO:0000256" key="6">
    <source>
        <dbReference type="ARBA" id="ARBA00023242"/>
    </source>
</evidence>
<protein>
    <recommendedName>
        <fullName evidence="8">C2H2-type domain-containing protein</fullName>
    </recommendedName>
</protein>
<keyword evidence="5" id="KW-0862">Zinc</keyword>